<feature type="transmembrane region" description="Helical" evidence="1">
    <location>
        <begin position="221"/>
        <end position="246"/>
    </location>
</feature>
<accession>A0A6G8QAM9</accession>
<name>A0A6G8QAM9_9ACTN</name>
<evidence type="ECO:0000313" key="2">
    <source>
        <dbReference type="EMBL" id="QIN83367.1"/>
    </source>
</evidence>
<evidence type="ECO:0000313" key="3">
    <source>
        <dbReference type="Proteomes" id="UP000501452"/>
    </source>
</evidence>
<feature type="transmembrane region" description="Helical" evidence="1">
    <location>
        <begin position="152"/>
        <end position="174"/>
    </location>
</feature>
<gene>
    <name evidence="2" type="ORF">GBA63_12515</name>
</gene>
<feature type="transmembrane region" description="Helical" evidence="1">
    <location>
        <begin position="6"/>
        <end position="26"/>
    </location>
</feature>
<dbReference type="RefSeq" id="WP_166176583.1">
    <property type="nucleotide sequence ID" value="NZ_CP045119.1"/>
</dbReference>
<keyword evidence="1" id="KW-0472">Membrane</keyword>
<feature type="transmembrane region" description="Helical" evidence="1">
    <location>
        <begin position="109"/>
        <end position="132"/>
    </location>
</feature>
<proteinExistence type="predicted"/>
<dbReference type="EMBL" id="CP045119">
    <property type="protein sequence ID" value="QIN83367.1"/>
    <property type="molecule type" value="Genomic_DNA"/>
</dbReference>
<sequence>MNAFQQQSLVLALVCFAASLFFLGVMLSSRNTWFSAVIAMNLVALAIIFGISAALDVGGERTEIAAALISELPFGAVVSCLCLAQAGYLPLRMGAPPLAVVVARPRLRLLLASAGLVLPAAWVLAGIFGFVWPSPAVQALAPAPVEFVVFKWTLTIPAAFFATCAAVLFLNAAGSGSLDVRLRSKNAAFAVATFCLALVALESAAWAGARAWLPDDSRVTVISVLMTVEASLAIACVGAFILGVALRYTPGFALPLVRHMATRWLPEQDRFDSHRWRSVVGGATRGVVSASYRIGVAADRLGLSRSDTERAVGTVQHIAAIRDSIRDMDTVTPERARDLHILQSEVVEDAELIRKLGRIESHGTTPRSGATHAASLHVELEAALCLTDHMPTDCNGHEDRPLWFYLAAVGASDVGLIDAYRVGTMLGDRAGYGEALEAYTGATSSSDDGSYSPLHYKRLPKAPM</sequence>
<organism evidence="2 3">
    <name type="scientific">Rubrobacter tropicus</name>
    <dbReference type="NCBI Taxonomy" id="2653851"/>
    <lineage>
        <taxon>Bacteria</taxon>
        <taxon>Bacillati</taxon>
        <taxon>Actinomycetota</taxon>
        <taxon>Rubrobacteria</taxon>
        <taxon>Rubrobacterales</taxon>
        <taxon>Rubrobacteraceae</taxon>
        <taxon>Rubrobacter</taxon>
    </lineage>
</organism>
<evidence type="ECO:0000256" key="1">
    <source>
        <dbReference type="SAM" id="Phobius"/>
    </source>
</evidence>
<keyword evidence="1" id="KW-0812">Transmembrane</keyword>
<protein>
    <submittedName>
        <fullName evidence="2">Uncharacterized protein</fullName>
    </submittedName>
</protein>
<reference evidence="2 3" key="1">
    <citation type="submission" date="2019-10" db="EMBL/GenBank/DDBJ databases">
        <title>Rubrobacter sp nov SCSIO 52090 isolated from a deep-sea sediment in the South China Sea.</title>
        <authorList>
            <person name="Chen R.W."/>
        </authorList>
    </citation>
    <scope>NUCLEOTIDE SEQUENCE [LARGE SCALE GENOMIC DNA]</scope>
    <source>
        <strain evidence="2 3">SCSIO 52909</strain>
    </source>
</reference>
<feature type="transmembrane region" description="Helical" evidence="1">
    <location>
        <begin position="186"/>
        <end position="209"/>
    </location>
</feature>
<dbReference type="AlphaFoldDB" id="A0A6G8QAM9"/>
<keyword evidence="3" id="KW-1185">Reference proteome</keyword>
<dbReference type="Proteomes" id="UP000501452">
    <property type="component" value="Chromosome"/>
</dbReference>
<feature type="transmembrane region" description="Helical" evidence="1">
    <location>
        <begin position="33"/>
        <end position="55"/>
    </location>
</feature>
<dbReference type="KEGG" id="rub:GBA63_12515"/>
<keyword evidence="1" id="KW-1133">Transmembrane helix</keyword>